<feature type="region of interest" description="Disordered" evidence="1">
    <location>
        <begin position="224"/>
        <end position="283"/>
    </location>
</feature>
<evidence type="ECO:0000313" key="3">
    <source>
        <dbReference type="Proteomes" id="UP000054549"/>
    </source>
</evidence>
<feature type="region of interest" description="Disordered" evidence="1">
    <location>
        <begin position="300"/>
        <end position="342"/>
    </location>
</feature>
<dbReference type="AlphaFoldDB" id="A0A0C2WDI3"/>
<organism evidence="2 3">
    <name type="scientific">Amanita muscaria (strain Koide BX008)</name>
    <dbReference type="NCBI Taxonomy" id="946122"/>
    <lineage>
        <taxon>Eukaryota</taxon>
        <taxon>Fungi</taxon>
        <taxon>Dikarya</taxon>
        <taxon>Basidiomycota</taxon>
        <taxon>Agaricomycotina</taxon>
        <taxon>Agaricomycetes</taxon>
        <taxon>Agaricomycetidae</taxon>
        <taxon>Agaricales</taxon>
        <taxon>Pluteineae</taxon>
        <taxon>Amanitaceae</taxon>
        <taxon>Amanita</taxon>
    </lineage>
</organism>
<protein>
    <submittedName>
        <fullName evidence="2">Uncharacterized protein</fullName>
    </submittedName>
</protein>
<evidence type="ECO:0000256" key="1">
    <source>
        <dbReference type="SAM" id="MobiDB-lite"/>
    </source>
</evidence>
<dbReference type="EMBL" id="KN818951">
    <property type="protein sequence ID" value="KIL54088.1"/>
    <property type="molecule type" value="Genomic_DNA"/>
</dbReference>
<gene>
    <name evidence="2" type="ORF">M378DRAFT_19213</name>
</gene>
<reference evidence="2 3" key="1">
    <citation type="submission" date="2014-04" db="EMBL/GenBank/DDBJ databases">
        <title>Evolutionary Origins and Diversification of the Mycorrhizal Mutualists.</title>
        <authorList>
            <consortium name="DOE Joint Genome Institute"/>
            <consortium name="Mycorrhizal Genomics Consortium"/>
            <person name="Kohler A."/>
            <person name="Kuo A."/>
            <person name="Nagy L.G."/>
            <person name="Floudas D."/>
            <person name="Copeland A."/>
            <person name="Barry K.W."/>
            <person name="Cichocki N."/>
            <person name="Veneault-Fourrey C."/>
            <person name="LaButti K."/>
            <person name="Lindquist E.A."/>
            <person name="Lipzen A."/>
            <person name="Lundell T."/>
            <person name="Morin E."/>
            <person name="Murat C."/>
            <person name="Riley R."/>
            <person name="Ohm R."/>
            <person name="Sun H."/>
            <person name="Tunlid A."/>
            <person name="Henrissat B."/>
            <person name="Grigoriev I.V."/>
            <person name="Hibbett D.S."/>
            <person name="Martin F."/>
        </authorList>
    </citation>
    <scope>NUCLEOTIDE SEQUENCE [LARGE SCALE GENOMIC DNA]</scope>
    <source>
        <strain evidence="2 3">Koide BX008</strain>
    </source>
</reference>
<dbReference type="InParanoid" id="A0A0C2WDI3"/>
<dbReference type="Proteomes" id="UP000054549">
    <property type="component" value="Unassembled WGS sequence"/>
</dbReference>
<evidence type="ECO:0000313" key="2">
    <source>
        <dbReference type="EMBL" id="KIL54088.1"/>
    </source>
</evidence>
<keyword evidence="3" id="KW-1185">Reference proteome</keyword>
<dbReference type="HOGENOM" id="CLU_811262_0_0_1"/>
<proteinExistence type="predicted"/>
<feature type="compositionally biased region" description="Polar residues" evidence="1">
    <location>
        <begin position="244"/>
        <end position="253"/>
    </location>
</feature>
<sequence length="342" mass="38217">MLTSKVIDASYLSQHPLPVRPEFKAVTKTRFEEKYPSIFEDTKDTVITMHGTRGKRAKLTTTSLWTLDFSSCYGRRHDKNTHTIYSSHIFTARLKQHFVDSYRLKFLKDCPAAAYLRKTLANDLSEFFFFPDGLKVPALADELINMIDVQALLDKLLECLASIPGRDQLDPTIHNHITQLIQAIKINVAHLGKIDNALQEDPNTVISPFQSCFEPSLEEIPSIEYTHRPAFTPSDVRKPFRNDPSPSETNDLDNNQDKNMEDEPVQTVNPPPTDPSSQTTDLPMDINVSVTVPIHAVTILDDPLDDLPPPQASQEVQSSPPPAPSQELESSPPPGPSQIIAS</sequence>
<name>A0A0C2WDI3_AMAMK</name>
<accession>A0A0C2WDI3</accession>